<comment type="similarity">
    <text evidence="2 6">Belongs to the trans-sulfuration enzymes family.</text>
</comment>
<proteinExistence type="inferred from homology"/>
<feature type="modified residue" description="N6-(pyridoxal phosphate)lysine" evidence="5">
    <location>
        <position position="204"/>
    </location>
</feature>
<dbReference type="GO" id="GO:0071269">
    <property type="term" value="P:L-homocysteine biosynthetic process"/>
    <property type="evidence" value="ECO:0007669"/>
    <property type="project" value="TreeGrafter"/>
</dbReference>
<dbReference type="GO" id="GO:0016829">
    <property type="term" value="F:lyase activity"/>
    <property type="evidence" value="ECO:0007669"/>
    <property type="project" value="UniProtKB-KW"/>
</dbReference>
<organism evidence="7 8">
    <name type="scientific">Niveibacterium umoris</name>
    <dbReference type="NCBI Taxonomy" id="1193620"/>
    <lineage>
        <taxon>Bacteria</taxon>
        <taxon>Pseudomonadati</taxon>
        <taxon>Pseudomonadota</taxon>
        <taxon>Betaproteobacteria</taxon>
        <taxon>Rhodocyclales</taxon>
        <taxon>Rhodocyclaceae</taxon>
        <taxon>Niveibacterium</taxon>
    </lineage>
</organism>
<keyword evidence="4 5" id="KW-0663">Pyridoxal phosphate</keyword>
<evidence type="ECO:0000256" key="2">
    <source>
        <dbReference type="ARBA" id="ARBA00009077"/>
    </source>
</evidence>
<dbReference type="GO" id="GO:0019346">
    <property type="term" value="P:transsulfuration"/>
    <property type="evidence" value="ECO:0007669"/>
    <property type="project" value="InterPro"/>
</dbReference>
<dbReference type="FunFam" id="3.40.640.10:FF:000035">
    <property type="entry name" value="O-succinylhomoserine sulfhydrylase"/>
    <property type="match status" value="1"/>
</dbReference>
<comment type="cofactor">
    <cofactor evidence="1 6">
        <name>pyridoxal 5'-phosphate</name>
        <dbReference type="ChEBI" id="CHEBI:597326"/>
    </cofactor>
</comment>
<dbReference type="InterPro" id="IPR015422">
    <property type="entry name" value="PyrdxlP-dep_Trfase_small"/>
</dbReference>
<evidence type="ECO:0000313" key="7">
    <source>
        <dbReference type="EMBL" id="MBB4012455.1"/>
    </source>
</evidence>
<keyword evidence="7" id="KW-0456">Lyase</keyword>
<dbReference type="GO" id="GO:0004124">
    <property type="term" value="F:cysteine synthase activity"/>
    <property type="evidence" value="ECO:0007669"/>
    <property type="project" value="TreeGrafter"/>
</dbReference>
<dbReference type="EMBL" id="JACIET010000001">
    <property type="protein sequence ID" value="MBB4012455.1"/>
    <property type="molecule type" value="Genomic_DNA"/>
</dbReference>
<dbReference type="InterPro" id="IPR015421">
    <property type="entry name" value="PyrdxlP-dep_Trfase_major"/>
</dbReference>
<comment type="caution">
    <text evidence="7">The sequence shown here is derived from an EMBL/GenBank/DDBJ whole genome shotgun (WGS) entry which is preliminary data.</text>
</comment>
<dbReference type="SUPFAM" id="SSF53383">
    <property type="entry name" value="PLP-dependent transferases"/>
    <property type="match status" value="1"/>
</dbReference>
<dbReference type="GO" id="GO:0003961">
    <property type="term" value="F:O-acetylhomoserine aminocarboxypropyltransferase activity"/>
    <property type="evidence" value="ECO:0007669"/>
    <property type="project" value="UniProtKB-EC"/>
</dbReference>
<gene>
    <name evidence="7" type="ORF">GGR36_001763</name>
</gene>
<dbReference type="NCBIfam" id="TIGR01326">
    <property type="entry name" value="OAH_OAS_sulfhy"/>
    <property type="match status" value="1"/>
</dbReference>
<evidence type="ECO:0000256" key="6">
    <source>
        <dbReference type="RuleBase" id="RU362118"/>
    </source>
</evidence>
<evidence type="ECO:0000256" key="1">
    <source>
        <dbReference type="ARBA" id="ARBA00001933"/>
    </source>
</evidence>
<dbReference type="RefSeq" id="WP_183634255.1">
    <property type="nucleotide sequence ID" value="NZ_BAABLE010000011.1"/>
</dbReference>
<dbReference type="Proteomes" id="UP000561045">
    <property type="component" value="Unassembled WGS sequence"/>
</dbReference>
<dbReference type="Gene3D" id="3.40.640.10">
    <property type="entry name" value="Type I PLP-dependent aspartate aminotransferase-like (Major domain)"/>
    <property type="match status" value="1"/>
</dbReference>
<dbReference type="GO" id="GO:0005737">
    <property type="term" value="C:cytoplasm"/>
    <property type="evidence" value="ECO:0007669"/>
    <property type="project" value="TreeGrafter"/>
</dbReference>
<reference evidence="7 8" key="1">
    <citation type="submission" date="2020-08" db="EMBL/GenBank/DDBJ databases">
        <title>Genomic Encyclopedia of Type Strains, Phase IV (KMG-IV): sequencing the most valuable type-strain genomes for metagenomic binning, comparative biology and taxonomic classification.</title>
        <authorList>
            <person name="Goeker M."/>
        </authorList>
    </citation>
    <scope>NUCLEOTIDE SEQUENCE [LARGE SCALE GENOMIC DNA]</scope>
    <source>
        <strain evidence="7 8">DSM 106739</strain>
    </source>
</reference>
<sequence length="423" mass="45383">MKLETLAVHAGYSPDPTTRAVAVPIYQTVAYAFDDTQHGADLFDLKVAGNIYTRIMNPTQDVLEKRIAALEGGIAALALASGQAAITYAIQTIAEAGDNIVSAATLYGGTYNLFAHTLPQYGINVRFADYRDPASFEALIDEKTKAVYVESIGNPLGNITDIEAIAEIAHRHGVPLIVDNTVPSPYLLRPIEFGADIVVHSLTKYLGGHGNSIGGAIVDSGKFPWADHKARFRRLNEPDVSYHGVVYTEALGPAAYIGRARVVPLRNMGAAISPFNAFMILQGIETLALRMDRITANTRKIAEYLKGHAKVKWVNYAGLADHSDHALAQKYMGGRPSGILTFGVEGGRDGGARFQDALQLFTRLVNIGDAKSLACHPASTTHRQLSPAELAKAGVTEDTVRLSVGIEHIDDLIADLDQALAAA</sequence>
<keyword evidence="3 7" id="KW-0808">Transferase</keyword>
<evidence type="ECO:0000256" key="4">
    <source>
        <dbReference type="ARBA" id="ARBA00022898"/>
    </source>
</evidence>
<dbReference type="InterPro" id="IPR054542">
    <property type="entry name" value="Cys_met_metab_PP"/>
</dbReference>
<evidence type="ECO:0000256" key="5">
    <source>
        <dbReference type="PIRSR" id="PIRSR001434-2"/>
    </source>
</evidence>
<dbReference type="InterPro" id="IPR000277">
    <property type="entry name" value="Cys/Met-Metab_PyrdxlP-dep_enz"/>
</dbReference>
<dbReference type="EC" id="2.5.1.49" evidence="7"/>
<dbReference type="GO" id="GO:0006535">
    <property type="term" value="P:cysteine biosynthetic process from serine"/>
    <property type="evidence" value="ECO:0007669"/>
    <property type="project" value="TreeGrafter"/>
</dbReference>
<dbReference type="PIRSF" id="PIRSF001434">
    <property type="entry name" value="CGS"/>
    <property type="match status" value="1"/>
</dbReference>
<protein>
    <submittedName>
        <fullName evidence="7">O-acetylhomoserine (Thiol)-lyase</fullName>
        <ecNumber evidence="7">2.5.1.49</ecNumber>
    </submittedName>
</protein>
<dbReference type="Gene3D" id="3.90.1150.10">
    <property type="entry name" value="Aspartate Aminotransferase, domain 1"/>
    <property type="match status" value="1"/>
</dbReference>
<name>A0A840BGY8_9RHOO</name>
<dbReference type="AlphaFoldDB" id="A0A840BGY8"/>
<dbReference type="GO" id="GO:0030170">
    <property type="term" value="F:pyridoxal phosphate binding"/>
    <property type="evidence" value="ECO:0007669"/>
    <property type="project" value="InterPro"/>
</dbReference>
<dbReference type="CDD" id="cd00614">
    <property type="entry name" value="CGS_like"/>
    <property type="match status" value="1"/>
</dbReference>
<dbReference type="PANTHER" id="PTHR43797:SF2">
    <property type="entry name" value="HOMOCYSTEINE_CYSTEINE SYNTHASE"/>
    <property type="match status" value="1"/>
</dbReference>
<keyword evidence="8" id="KW-1185">Reference proteome</keyword>
<dbReference type="Pfam" id="PF01053">
    <property type="entry name" value="Cys_Met_Meta_PP"/>
    <property type="match status" value="1"/>
</dbReference>
<dbReference type="PANTHER" id="PTHR43797">
    <property type="entry name" value="HOMOCYSTEINE/CYSTEINE SYNTHASE"/>
    <property type="match status" value="1"/>
</dbReference>
<dbReference type="InterPro" id="IPR015424">
    <property type="entry name" value="PyrdxlP-dep_Trfase"/>
</dbReference>
<dbReference type="PROSITE" id="PS00868">
    <property type="entry name" value="CYS_MET_METAB_PP"/>
    <property type="match status" value="1"/>
</dbReference>
<accession>A0A840BGY8</accession>
<evidence type="ECO:0000313" key="8">
    <source>
        <dbReference type="Proteomes" id="UP000561045"/>
    </source>
</evidence>
<evidence type="ECO:0000256" key="3">
    <source>
        <dbReference type="ARBA" id="ARBA00022679"/>
    </source>
</evidence>
<dbReference type="InterPro" id="IPR006235">
    <property type="entry name" value="OAc-hSer/O-AcSer_sulfhydrylase"/>
</dbReference>